<sequence>MSPAEQTLPSTRSGQVTSLVAKAMTGIGVVLGGLWAVITYLVPDPSVFGFSFINWRNIVLLVSTFTLLTSLSLCWQMRNLPRLMHGTLQTLLITALSFIFFILGTEYAKPTFEFAKVQSMVVENDGSNLLGKRLEVVDDIRIELIGCENIGRFPNCTFEVTNMGMDREFRFDDATRLFDEAGAPLRLSESRVGQQRFNSWTGTQLLRNVPTTLTLKFQEADRKIERTPSIKLIFRTRNGGDEQALKFNDVTMN</sequence>
<organism evidence="2 3">
    <name type="scientific">Pseudomonas fakonensis</name>
    <dbReference type="NCBI Taxonomy" id="2842355"/>
    <lineage>
        <taxon>Bacteria</taxon>
        <taxon>Pseudomonadati</taxon>
        <taxon>Pseudomonadota</taxon>
        <taxon>Gammaproteobacteria</taxon>
        <taxon>Pseudomonadales</taxon>
        <taxon>Pseudomonadaceae</taxon>
        <taxon>Pseudomonas</taxon>
    </lineage>
</organism>
<keyword evidence="1" id="KW-0472">Membrane</keyword>
<evidence type="ECO:0008006" key="4">
    <source>
        <dbReference type="Google" id="ProtNLM"/>
    </source>
</evidence>
<feature type="transmembrane region" description="Helical" evidence="1">
    <location>
        <begin position="55"/>
        <end position="75"/>
    </location>
</feature>
<keyword evidence="1" id="KW-1133">Transmembrane helix</keyword>
<dbReference type="Proteomes" id="UP001046350">
    <property type="component" value="Chromosome"/>
</dbReference>
<proteinExistence type="predicted"/>
<feature type="transmembrane region" description="Helical" evidence="1">
    <location>
        <begin position="87"/>
        <end position="104"/>
    </location>
</feature>
<dbReference type="RefSeq" id="WP_217840237.1">
    <property type="nucleotide sequence ID" value="NZ_CP077076.1"/>
</dbReference>
<dbReference type="EMBL" id="CP077076">
    <property type="protein sequence ID" value="QXH50673.1"/>
    <property type="molecule type" value="Genomic_DNA"/>
</dbReference>
<evidence type="ECO:0000256" key="1">
    <source>
        <dbReference type="SAM" id="Phobius"/>
    </source>
</evidence>
<evidence type="ECO:0000313" key="3">
    <source>
        <dbReference type="Proteomes" id="UP001046350"/>
    </source>
</evidence>
<evidence type="ECO:0000313" key="2">
    <source>
        <dbReference type="EMBL" id="QXH50673.1"/>
    </source>
</evidence>
<gene>
    <name evidence="2" type="ORF">KSS94_22440</name>
</gene>
<reference evidence="2" key="1">
    <citation type="journal article" date="2021" name="Microorganisms">
        <title>The Ever-Expanding Pseudomonas Genus: Description of 43 New Species and Partition of the Pseudomonas putida Group.</title>
        <authorList>
            <person name="Girard L."/>
            <person name="Lood C."/>
            <person name="Hofte M."/>
            <person name="Vandamme P."/>
            <person name="Rokni-Zadeh H."/>
            <person name="van Noort V."/>
            <person name="Lavigne R."/>
            <person name="De Mot R."/>
        </authorList>
    </citation>
    <scope>NUCLEOTIDE SEQUENCE</scope>
    <source>
        <strain evidence="2">COW40</strain>
    </source>
</reference>
<keyword evidence="3" id="KW-1185">Reference proteome</keyword>
<protein>
    <recommendedName>
        <fullName evidence="4">DUF4352 domain-containing protein</fullName>
    </recommendedName>
</protein>
<accession>A0ABX8N5S2</accession>
<name>A0ABX8N5S2_9PSED</name>
<feature type="transmembrane region" description="Helical" evidence="1">
    <location>
        <begin position="20"/>
        <end position="43"/>
    </location>
</feature>
<keyword evidence="1" id="KW-0812">Transmembrane</keyword>